<feature type="compositionally biased region" description="Basic and acidic residues" evidence="1">
    <location>
        <begin position="80"/>
        <end position="91"/>
    </location>
</feature>
<gene>
    <name evidence="2" type="ORF">L227DRAFT_568834</name>
</gene>
<dbReference type="Proteomes" id="UP000313359">
    <property type="component" value="Unassembled WGS sequence"/>
</dbReference>
<sequence>LRDDINEANGGTRWSSLKLLLDSIARLALLLESVRDGLLTGIWHIGSWAKSRAALHVSRSGIVSHDDANHVTAPGCRLSQRSDKDRQSDTNHRHRISYWSSCGAPFGFRAVMDLPDDAHPSPRFPLERAPDSDWRELPAGCAAAFGNRAPGCSTPPDCPGQIVIGRPASEYVGAMLRRVVREAEVEMGGGLSKLQTGEHERREPERLVLTSFLQACKTERKDAASVFASLSRSLETAGNTCGATY</sequence>
<keyword evidence="3" id="KW-1185">Reference proteome</keyword>
<evidence type="ECO:0000313" key="2">
    <source>
        <dbReference type="EMBL" id="RPD52069.1"/>
    </source>
</evidence>
<name>A0A5C2RMB8_9APHY</name>
<protein>
    <submittedName>
        <fullName evidence="2">Uncharacterized protein</fullName>
    </submittedName>
</protein>
<evidence type="ECO:0000313" key="3">
    <source>
        <dbReference type="Proteomes" id="UP000313359"/>
    </source>
</evidence>
<organism evidence="2 3">
    <name type="scientific">Lentinus tigrinus ALCF2SS1-6</name>
    <dbReference type="NCBI Taxonomy" id="1328759"/>
    <lineage>
        <taxon>Eukaryota</taxon>
        <taxon>Fungi</taxon>
        <taxon>Dikarya</taxon>
        <taxon>Basidiomycota</taxon>
        <taxon>Agaricomycotina</taxon>
        <taxon>Agaricomycetes</taxon>
        <taxon>Polyporales</taxon>
        <taxon>Polyporaceae</taxon>
        <taxon>Lentinus</taxon>
    </lineage>
</organism>
<evidence type="ECO:0000256" key="1">
    <source>
        <dbReference type="SAM" id="MobiDB-lite"/>
    </source>
</evidence>
<reference evidence="2" key="1">
    <citation type="journal article" date="2018" name="Genome Biol. Evol.">
        <title>Genomics and development of Lentinus tigrinus, a white-rot wood-decaying mushroom with dimorphic fruiting bodies.</title>
        <authorList>
            <person name="Wu B."/>
            <person name="Xu Z."/>
            <person name="Knudson A."/>
            <person name="Carlson A."/>
            <person name="Chen N."/>
            <person name="Kovaka S."/>
            <person name="LaButti K."/>
            <person name="Lipzen A."/>
            <person name="Pennachio C."/>
            <person name="Riley R."/>
            <person name="Schakwitz W."/>
            <person name="Umezawa K."/>
            <person name="Ohm R.A."/>
            <person name="Grigoriev I.V."/>
            <person name="Nagy L.G."/>
            <person name="Gibbons J."/>
            <person name="Hibbett D."/>
        </authorList>
    </citation>
    <scope>NUCLEOTIDE SEQUENCE [LARGE SCALE GENOMIC DNA]</scope>
    <source>
        <strain evidence="2">ALCF2SS1-6</strain>
    </source>
</reference>
<feature type="non-terminal residue" evidence="2">
    <location>
        <position position="1"/>
    </location>
</feature>
<dbReference type="AlphaFoldDB" id="A0A5C2RMB8"/>
<accession>A0A5C2RMB8</accession>
<dbReference type="EMBL" id="ML122462">
    <property type="protein sequence ID" value="RPD52069.1"/>
    <property type="molecule type" value="Genomic_DNA"/>
</dbReference>
<proteinExistence type="predicted"/>
<feature type="region of interest" description="Disordered" evidence="1">
    <location>
        <begin position="73"/>
        <end position="92"/>
    </location>
</feature>